<dbReference type="InterPro" id="IPR023606">
    <property type="entry name" value="CoA-Trfase_III_dom_1_sf"/>
</dbReference>
<dbReference type="Gene3D" id="3.30.1540.10">
    <property type="entry name" value="formyl-coa transferase, domain 3"/>
    <property type="match status" value="1"/>
</dbReference>
<dbReference type="InterPro" id="IPR003673">
    <property type="entry name" value="CoA-Trfase_fam_III"/>
</dbReference>
<protein>
    <submittedName>
        <fullName evidence="1">Carnitine dehydratase</fullName>
    </submittedName>
</protein>
<dbReference type="RefSeq" id="WP_129354311.1">
    <property type="nucleotide sequence ID" value="NZ_CP026538.1"/>
</dbReference>
<dbReference type="PANTHER" id="PTHR48228">
    <property type="entry name" value="SUCCINYL-COA--D-CITRAMALATE COA-TRANSFERASE"/>
    <property type="match status" value="1"/>
</dbReference>
<dbReference type="OrthoDB" id="9797653at2"/>
<dbReference type="SUPFAM" id="SSF89796">
    <property type="entry name" value="CoA-transferase family III (CaiB/BaiF)"/>
    <property type="match status" value="1"/>
</dbReference>
<dbReference type="Proteomes" id="UP000293296">
    <property type="component" value="Chromosome"/>
</dbReference>
<gene>
    <name evidence="1" type="ORF">C3Y92_16050</name>
</gene>
<dbReference type="InterPro" id="IPR044855">
    <property type="entry name" value="CoA-Trfase_III_dom3_sf"/>
</dbReference>
<dbReference type="EMBL" id="CP026538">
    <property type="protein sequence ID" value="QAZ68660.1"/>
    <property type="molecule type" value="Genomic_DNA"/>
</dbReference>
<reference evidence="1 2" key="1">
    <citation type="submission" date="2018-02" db="EMBL/GenBank/DDBJ databases">
        <title>Genome sequence of Desulfovibrio carbinolicus DSM 3852.</title>
        <authorList>
            <person name="Wilbanks E."/>
            <person name="Skennerton C.T."/>
            <person name="Orphan V.J."/>
        </authorList>
    </citation>
    <scope>NUCLEOTIDE SEQUENCE [LARGE SCALE GENOMIC DNA]</scope>
    <source>
        <strain evidence="1 2">DSM 3852</strain>
    </source>
</reference>
<evidence type="ECO:0000313" key="1">
    <source>
        <dbReference type="EMBL" id="QAZ68660.1"/>
    </source>
</evidence>
<dbReference type="InterPro" id="IPR050509">
    <property type="entry name" value="CoA-transferase_III"/>
</dbReference>
<dbReference type="Gene3D" id="3.40.50.10540">
    <property type="entry name" value="Crotonobetainyl-coa:carnitine coa-transferase, domain 1"/>
    <property type="match status" value="1"/>
</dbReference>
<name>A0A4P6HR24_9BACT</name>
<accession>A0A4P6HR24</accession>
<dbReference type="KEGG" id="dcb:C3Y92_16050"/>
<dbReference type="Pfam" id="PF02515">
    <property type="entry name" value="CoA_transf_3"/>
    <property type="match status" value="1"/>
</dbReference>
<dbReference type="PANTHER" id="PTHR48228:SF5">
    <property type="entry name" value="ALPHA-METHYLACYL-COA RACEMASE"/>
    <property type="match status" value="1"/>
</dbReference>
<dbReference type="AlphaFoldDB" id="A0A4P6HR24"/>
<keyword evidence="2" id="KW-1185">Reference proteome</keyword>
<dbReference type="GO" id="GO:0003824">
    <property type="term" value="F:catalytic activity"/>
    <property type="evidence" value="ECO:0007669"/>
    <property type="project" value="InterPro"/>
</dbReference>
<evidence type="ECO:0000313" key="2">
    <source>
        <dbReference type="Proteomes" id="UP000293296"/>
    </source>
</evidence>
<organism evidence="1 2">
    <name type="scientific">Solidesulfovibrio carbinolicus</name>
    <dbReference type="NCBI Taxonomy" id="296842"/>
    <lineage>
        <taxon>Bacteria</taxon>
        <taxon>Pseudomonadati</taxon>
        <taxon>Thermodesulfobacteriota</taxon>
        <taxon>Desulfovibrionia</taxon>
        <taxon>Desulfovibrionales</taxon>
        <taxon>Desulfovibrionaceae</taxon>
        <taxon>Solidesulfovibrio</taxon>
    </lineage>
</organism>
<sequence length="289" mass="31472">MDILRGIRVVNLALNLPGPLAANRLAHMGAEVIKVEPPAGDPMELYSAAWYREMAAGQELVRLDMKTPEGQARCGELFAGADLLITSNRPSVLARLHIDWETLHPRFPTLCQVAIFGYPEPRGDVAGHDLTYQAALGLLYPPNLPRTLLADMAGAERAVSTALGLLFARERFGRSGFAKVVLSDAALEAAAPLRYGLTRPGGLFGGGSPEYNIYPAKDGFVAVAALEPRFRERLFAYLGGVSTAGELSTIFASRNADEWERLGEEVDIPIVKVLAAEGTYVADRRRWRR</sequence>
<proteinExistence type="predicted"/>